<evidence type="ECO:0000256" key="4">
    <source>
        <dbReference type="ARBA" id="ARBA00035223"/>
    </source>
</evidence>
<dbReference type="AlphaFoldDB" id="A0A671F565"/>
<proteinExistence type="inferred from homology"/>
<dbReference type="Proteomes" id="UP000472240">
    <property type="component" value="Chromosome 18"/>
</dbReference>
<dbReference type="Ensembl" id="ENSRFET00010022651.1">
    <property type="protein sequence ID" value="ENSRFEP00010020795.1"/>
    <property type="gene ID" value="ENSRFEG00010013962.1"/>
</dbReference>
<dbReference type="GeneTree" id="ENSGT00390000008732"/>
<dbReference type="GO" id="GO:1990904">
    <property type="term" value="C:ribonucleoprotein complex"/>
    <property type="evidence" value="ECO:0007669"/>
    <property type="project" value="UniProtKB-KW"/>
</dbReference>
<accession>A0A671F565</accession>
<dbReference type="GO" id="GO:0006412">
    <property type="term" value="P:translation"/>
    <property type="evidence" value="ECO:0007669"/>
    <property type="project" value="InterPro"/>
</dbReference>
<dbReference type="InParanoid" id="A0A671F565"/>
<keyword evidence="8" id="KW-1185">Reference proteome</keyword>
<dbReference type="InterPro" id="IPR029004">
    <property type="entry name" value="Ribosomal_eL28/Mak16"/>
</dbReference>
<evidence type="ECO:0000256" key="3">
    <source>
        <dbReference type="ARBA" id="ARBA00023274"/>
    </source>
</evidence>
<evidence type="ECO:0000259" key="6">
    <source>
        <dbReference type="Pfam" id="PF01778"/>
    </source>
</evidence>
<evidence type="ECO:0000313" key="8">
    <source>
        <dbReference type="Proteomes" id="UP000472240"/>
    </source>
</evidence>
<reference evidence="7 8" key="1">
    <citation type="journal article" date="2015" name="Annu Rev Anim Biosci">
        <title>The Genome 10K Project: a way forward.</title>
        <authorList>
            <person name="Koepfli K.P."/>
            <person name="Paten B."/>
            <person name="O'Brien S.J."/>
            <person name="Koepfli K.P."/>
            <person name="Paten B."/>
            <person name="Antunes A."/>
            <person name="Belov K."/>
            <person name="Bustamante C."/>
            <person name="Castoe T.A."/>
            <person name="Clawson H."/>
            <person name="Crawford A.J."/>
            <person name="Diekhans M."/>
            <person name="Distel D."/>
            <person name="Durbin R."/>
            <person name="Earl D."/>
            <person name="Fujita M.K."/>
            <person name="Gamble T."/>
            <person name="Georges A."/>
            <person name="Gemmell N."/>
            <person name="Gilbert M.T."/>
            <person name="Graves J.M."/>
            <person name="Green R.E."/>
            <person name="Hickey G."/>
            <person name="Jarvis E.D."/>
            <person name="Johnson W."/>
            <person name="Komissarov A."/>
            <person name="Korf I."/>
            <person name="Kuhn R."/>
            <person name="Larkin D.M."/>
            <person name="Lewin H."/>
            <person name="Lopez J.V."/>
            <person name="Ma J."/>
            <person name="Marques-Bonet T."/>
            <person name="Miller W."/>
            <person name="Murphy R."/>
            <person name="Pevzner P."/>
            <person name="Shapiro B."/>
            <person name="Steiner C."/>
            <person name="Tamazian G."/>
            <person name="Venkatesh B."/>
            <person name="Wang J."/>
            <person name="Wayne R."/>
            <person name="Wiley E."/>
            <person name="Yang H."/>
            <person name="Zhang G."/>
            <person name="Haussler D."/>
            <person name="Ryder O."/>
            <person name="O'Brien S.J."/>
        </authorList>
    </citation>
    <scope>NUCLEOTIDE SEQUENCE</scope>
</reference>
<dbReference type="OMA" id="QMYSTEP"/>
<evidence type="ECO:0000256" key="5">
    <source>
        <dbReference type="ARBA" id="ARBA00035330"/>
    </source>
</evidence>
<dbReference type="InterPro" id="IPR002672">
    <property type="entry name" value="Ribosomal_eL28"/>
</dbReference>
<evidence type="ECO:0000256" key="1">
    <source>
        <dbReference type="ARBA" id="ARBA00007926"/>
    </source>
</evidence>
<feature type="domain" description="Ribosomal eL28/Mak16" evidence="6">
    <location>
        <begin position="10"/>
        <end position="94"/>
    </location>
</feature>
<dbReference type="GO" id="GO:0003735">
    <property type="term" value="F:structural constituent of ribosome"/>
    <property type="evidence" value="ECO:0007669"/>
    <property type="project" value="InterPro"/>
</dbReference>
<dbReference type="Gene3D" id="3.30.390.110">
    <property type="match status" value="1"/>
</dbReference>
<organism evidence="7 8">
    <name type="scientific">Rhinolophus ferrumequinum</name>
    <name type="common">Greater horseshoe bat</name>
    <dbReference type="NCBI Taxonomy" id="59479"/>
    <lineage>
        <taxon>Eukaryota</taxon>
        <taxon>Metazoa</taxon>
        <taxon>Chordata</taxon>
        <taxon>Craniata</taxon>
        <taxon>Vertebrata</taxon>
        <taxon>Euteleostomi</taxon>
        <taxon>Mammalia</taxon>
        <taxon>Eutheria</taxon>
        <taxon>Laurasiatheria</taxon>
        <taxon>Chiroptera</taxon>
        <taxon>Yinpterochiroptera</taxon>
        <taxon>Rhinolophoidea</taxon>
        <taxon>Rhinolophidae</taxon>
        <taxon>Rhinolophinae</taxon>
        <taxon>Rhinolophus</taxon>
    </lineage>
</organism>
<reference evidence="7" key="5">
    <citation type="submission" date="2025-09" db="UniProtKB">
        <authorList>
            <consortium name="Ensembl"/>
        </authorList>
    </citation>
    <scope>IDENTIFICATION</scope>
</reference>
<comment type="similarity">
    <text evidence="1">Belongs to the eukaryotic ribosomal protein eL28 family.</text>
</comment>
<sequence length="123" mass="14037">MLLVPRPHFHFLIKRNKQMYSTEPSNLKACNSFCYNGLIHWKTVGMEPAQRSSQPKPATSYVRATINKNAQATLSSIRHMTCKNKYHPDLRMASASLRSQKPVTLMRKWACPRSSSVPPPPEQ</sequence>
<keyword evidence="2" id="KW-0689">Ribosomal protein</keyword>
<protein>
    <recommendedName>
        <fullName evidence="4">Large ribosomal subunit protein eL28</fullName>
    </recommendedName>
    <alternativeName>
        <fullName evidence="5">60S ribosomal protein L28</fullName>
    </alternativeName>
</protein>
<dbReference type="PANTHER" id="PTHR10544">
    <property type="entry name" value="60S RIBOSOMAL PROTEIN L28"/>
    <property type="match status" value="1"/>
</dbReference>
<evidence type="ECO:0000313" key="7">
    <source>
        <dbReference type="Ensembl" id="ENSRFEP00010020795.1"/>
    </source>
</evidence>
<keyword evidence="3" id="KW-0687">Ribonucleoprotein</keyword>
<reference evidence="7" key="4">
    <citation type="submission" date="2025-08" db="UniProtKB">
        <authorList>
            <consortium name="Ensembl"/>
        </authorList>
    </citation>
    <scope>IDENTIFICATION</scope>
</reference>
<name>A0A671F565_RHIFE</name>
<evidence type="ECO:0000256" key="2">
    <source>
        <dbReference type="ARBA" id="ARBA00022980"/>
    </source>
</evidence>
<dbReference type="Pfam" id="PF01778">
    <property type="entry name" value="Ribosomal_L28e"/>
    <property type="match status" value="1"/>
</dbReference>
<reference evidence="7 8" key="2">
    <citation type="journal article" date="2018" name="Annu Rev Anim Biosci">
        <title>Bat Biology, Genomes, and the Bat1K Project: To Generate Chromosome-Level Genomes for All Living Bat Species.</title>
        <authorList>
            <person name="Teeling E.C."/>
            <person name="Vernes S.C."/>
            <person name="Davalos L.M."/>
            <person name="Ray D.A."/>
            <person name="Gilbert M.T.P."/>
            <person name="Myers E."/>
        </authorList>
    </citation>
    <scope>NUCLEOTIDE SEQUENCE</scope>
</reference>
<dbReference type="GO" id="GO:0005840">
    <property type="term" value="C:ribosome"/>
    <property type="evidence" value="ECO:0007669"/>
    <property type="project" value="UniProtKB-KW"/>
</dbReference>
<reference evidence="8" key="3">
    <citation type="submission" date="2018-12" db="EMBL/GenBank/DDBJ databases">
        <title>G10K-VGP greater horseshoe bat female genome, primary haplotype.</title>
        <authorList>
            <person name="Teeling E."/>
            <person name="Myers G."/>
            <person name="Vernes S."/>
            <person name="Pippel M."/>
            <person name="Winkler S."/>
            <person name="Fedrigo O."/>
            <person name="Rhie A."/>
            <person name="Koren S."/>
            <person name="Phillippy A."/>
            <person name="Lewin H."/>
            <person name="Damas J."/>
            <person name="Howe K."/>
            <person name="Mountcastle J."/>
            <person name="Jarvis E.D."/>
        </authorList>
    </citation>
    <scope>NUCLEOTIDE SEQUENCE [LARGE SCALE GENOMIC DNA]</scope>
</reference>